<dbReference type="Gene3D" id="3.40.50.80">
    <property type="entry name" value="Nucleotide-binding domain of ferredoxin-NADP reductase (FNR) module"/>
    <property type="match status" value="1"/>
</dbReference>
<comment type="subcellular location">
    <subcellularLocation>
        <location evidence="2">Membrane</location>
    </subcellularLocation>
</comment>
<comment type="catalytic activity">
    <reaction evidence="11">
        <text>2 Fe(III)-[cytochrome b5] + NADH = 2 Fe(II)-[cytochrome b5] + NAD(+) + H(+)</text>
        <dbReference type="Rhea" id="RHEA:46680"/>
        <dbReference type="Rhea" id="RHEA-COMP:10438"/>
        <dbReference type="Rhea" id="RHEA-COMP:10439"/>
        <dbReference type="ChEBI" id="CHEBI:15378"/>
        <dbReference type="ChEBI" id="CHEBI:29033"/>
        <dbReference type="ChEBI" id="CHEBI:29034"/>
        <dbReference type="ChEBI" id="CHEBI:57540"/>
        <dbReference type="ChEBI" id="CHEBI:57945"/>
        <dbReference type="EC" id="1.6.2.2"/>
    </reaction>
</comment>
<evidence type="ECO:0000256" key="2">
    <source>
        <dbReference type="ARBA" id="ARBA00004370"/>
    </source>
</evidence>
<dbReference type="Gene3D" id="2.40.30.10">
    <property type="entry name" value="Translation factors"/>
    <property type="match status" value="1"/>
</dbReference>
<reference evidence="14 15" key="1">
    <citation type="submission" date="2024-05" db="EMBL/GenBank/DDBJ databases">
        <title>Long read based assembly of the Candida bracarensis genome reveals expanded adhesin content.</title>
        <authorList>
            <person name="Marcet-Houben M."/>
            <person name="Ksiezopolska E."/>
            <person name="Gabaldon T."/>
        </authorList>
    </citation>
    <scope>NUCLEOTIDE SEQUENCE [LARGE SCALE GENOMIC DNA]</scope>
    <source>
        <strain evidence="14 15">CBM6</strain>
    </source>
</reference>
<keyword evidence="9 11" id="KW-0520">NAD</keyword>
<dbReference type="InterPro" id="IPR039261">
    <property type="entry name" value="FNR_nucleotide-bd"/>
</dbReference>
<evidence type="ECO:0000256" key="8">
    <source>
        <dbReference type="ARBA" id="ARBA00023002"/>
    </source>
</evidence>
<name>A0ABR4NXW5_9SACH</name>
<comment type="similarity">
    <text evidence="3 11">Belongs to the flavoprotein pyridine nucleotide cytochrome reductase family.</text>
</comment>
<keyword evidence="6 11" id="KW-0274">FAD</keyword>
<comment type="caution">
    <text evidence="14">The sequence shown here is derived from an EMBL/GenBank/DDBJ whole genome shotgun (WGS) entry which is preliminary data.</text>
</comment>
<dbReference type="InterPro" id="IPR017927">
    <property type="entry name" value="FAD-bd_FR_type"/>
</dbReference>
<dbReference type="PRINTS" id="PR00371">
    <property type="entry name" value="FPNCR"/>
</dbReference>
<sequence>MSDDIIEHKNILDEPLHGLYIPAGLFVAGIAIMTYLSGEPKILLALLVLGMLIGVRFFAAFQRRRSLYPDKWTSLELEDQTLISKNTAIYRFKLKTPLETVEIPSGHHVQVRVYIDGKEEIRNYNPISSRYERGHLDLLVKSYKDGRVSKHFASMKPGETVDFRGPVGSLVYKPNTYKNIGMVCGGSGITPALQMLNDIITVPEDLTKLSLIYCNVTENDILLKDELDDMAEKYPHFDVHYIISQGSETWDGDVGHISKEYMEKFLPSPSDDSRLLICGPEGFSENVFKYAKELGWKMDFAKSKGDEHVFVF</sequence>
<dbReference type="CDD" id="cd06183">
    <property type="entry name" value="cyt_b5_reduct_like"/>
    <property type="match status" value="1"/>
</dbReference>
<evidence type="ECO:0000256" key="3">
    <source>
        <dbReference type="ARBA" id="ARBA00006105"/>
    </source>
</evidence>
<evidence type="ECO:0000313" key="14">
    <source>
        <dbReference type="EMBL" id="KAL3233664.1"/>
    </source>
</evidence>
<dbReference type="InterPro" id="IPR001433">
    <property type="entry name" value="OxRdtase_FAD/NAD-bd"/>
</dbReference>
<dbReference type="InterPro" id="IPR017938">
    <property type="entry name" value="Riboflavin_synthase-like_b-brl"/>
</dbReference>
<keyword evidence="8 11" id="KW-0560">Oxidoreductase</keyword>
<evidence type="ECO:0000256" key="12">
    <source>
        <dbReference type="SAM" id="Phobius"/>
    </source>
</evidence>
<dbReference type="EC" id="1.6.2.2" evidence="11"/>
<keyword evidence="7 12" id="KW-1133">Transmembrane helix</keyword>
<organism evidence="14 15">
    <name type="scientific">Nakaseomyces bracarensis</name>
    <dbReference type="NCBI Taxonomy" id="273131"/>
    <lineage>
        <taxon>Eukaryota</taxon>
        <taxon>Fungi</taxon>
        <taxon>Dikarya</taxon>
        <taxon>Ascomycota</taxon>
        <taxon>Saccharomycotina</taxon>
        <taxon>Saccharomycetes</taxon>
        <taxon>Saccharomycetales</taxon>
        <taxon>Saccharomycetaceae</taxon>
        <taxon>Nakaseomyces</taxon>
    </lineage>
</organism>
<dbReference type="PANTHER" id="PTHR19370">
    <property type="entry name" value="NADH-CYTOCHROME B5 REDUCTASE"/>
    <property type="match status" value="1"/>
</dbReference>
<evidence type="ECO:0000256" key="1">
    <source>
        <dbReference type="ARBA" id="ARBA00001974"/>
    </source>
</evidence>
<evidence type="ECO:0000256" key="7">
    <source>
        <dbReference type="ARBA" id="ARBA00022989"/>
    </source>
</evidence>
<dbReference type="SUPFAM" id="SSF52343">
    <property type="entry name" value="Ferredoxin reductase-like, C-terminal NADP-linked domain"/>
    <property type="match status" value="1"/>
</dbReference>
<dbReference type="InterPro" id="IPR008333">
    <property type="entry name" value="Cbr1-like_FAD-bd_dom"/>
</dbReference>
<dbReference type="PRINTS" id="PR00406">
    <property type="entry name" value="CYTB5RDTASE"/>
</dbReference>
<comment type="cofactor">
    <cofactor evidence="1 11">
        <name>FAD</name>
        <dbReference type="ChEBI" id="CHEBI:57692"/>
    </cofactor>
</comment>
<proteinExistence type="inferred from homology"/>
<evidence type="ECO:0000256" key="6">
    <source>
        <dbReference type="ARBA" id="ARBA00022827"/>
    </source>
</evidence>
<evidence type="ECO:0000256" key="11">
    <source>
        <dbReference type="RuleBase" id="RU361226"/>
    </source>
</evidence>
<feature type="transmembrane region" description="Helical" evidence="12">
    <location>
        <begin position="42"/>
        <end position="61"/>
    </location>
</feature>
<accession>A0ABR4NXW5</accession>
<feature type="domain" description="FAD-binding FR-type" evidence="13">
    <location>
        <begin position="70"/>
        <end position="173"/>
    </location>
</feature>
<dbReference type="Proteomes" id="UP001623330">
    <property type="component" value="Unassembled WGS sequence"/>
</dbReference>
<dbReference type="InterPro" id="IPR001834">
    <property type="entry name" value="CBR-like"/>
</dbReference>
<evidence type="ECO:0000256" key="5">
    <source>
        <dbReference type="ARBA" id="ARBA00022692"/>
    </source>
</evidence>
<protein>
    <recommendedName>
        <fullName evidence="11">NADH-cytochrome b5 reductase</fullName>
        <ecNumber evidence="11">1.6.2.2</ecNumber>
    </recommendedName>
</protein>
<keyword evidence="4 11" id="KW-0285">Flavoprotein</keyword>
<dbReference type="PANTHER" id="PTHR19370:SF143">
    <property type="entry name" value="PLASMA MEMBRANE-ASSOCIATED COENZYME Q6 REDUCTASE PGA3"/>
    <property type="match status" value="1"/>
</dbReference>
<dbReference type="InterPro" id="IPR001709">
    <property type="entry name" value="Flavoprot_Pyr_Nucl_cyt_Rdtase"/>
</dbReference>
<evidence type="ECO:0000259" key="13">
    <source>
        <dbReference type="PROSITE" id="PS51384"/>
    </source>
</evidence>
<evidence type="ECO:0000256" key="10">
    <source>
        <dbReference type="ARBA" id="ARBA00023136"/>
    </source>
</evidence>
<dbReference type="EMBL" id="JBEVYD010000004">
    <property type="protein sequence ID" value="KAL3233664.1"/>
    <property type="molecule type" value="Genomic_DNA"/>
</dbReference>
<keyword evidence="10 12" id="KW-0472">Membrane</keyword>
<feature type="transmembrane region" description="Helical" evidence="12">
    <location>
        <begin position="18"/>
        <end position="36"/>
    </location>
</feature>
<dbReference type="Pfam" id="PF00175">
    <property type="entry name" value="NAD_binding_1"/>
    <property type="match status" value="1"/>
</dbReference>
<dbReference type="Pfam" id="PF00970">
    <property type="entry name" value="FAD_binding_6"/>
    <property type="match status" value="1"/>
</dbReference>
<keyword evidence="5 12" id="KW-0812">Transmembrane</keyword>
<evidence type="ECO:0000256" key="9">
    <source>
        <dbReference type="ARBA" id="ARBA00023027"/>
    </source>
</evidence>
<keyword evidence="15" id="KW-1185">Reference proteome</keyword>
<evidence type="ECO:0000313" key="15">
    <source>
        <dbReference type="Proteomes" id="UP001623330"/>
    </source>
</evidence>
<dbReference type="PROSITE" id="PS51384">
    <property type="entry name" value="FAD_FR"/>
    <property type="match status" value="1"/>
</dbReference>
<dbReference type="SUPFAM" id="SSF63380">
    <property type="entry name" value="Riboflavin synthase domain-like"/>
    <property type="match status" value="1"/>
</dbReference>
<gene>
    <name evidence="14" type="ORF">RNJ44_03704</name>
</gene>
<evidence type="ECO:0000256" key="4">
    <source>
        <dbReference type="ARBA" id="ARBA00022630"/>
    </source>
</evidence>